<feature type="chain" id="PRO_5038709094" evidence="2">
    <location>
        <begin position="30"/>
        <end position="132"/>
    </location>
</feature>
<sequence>MSVFAAPSATGTAARRGLAALMASGLVVAAAATAASADPAPRRVDTGTPPKAAVGALTTPTVKVPAEVTWSVASIDAVATPPPPPEPEPAAVVTRNAPAASRSGERPAVRSATRPAAAPAPAGTARAASAAP</sequence>
<evidence type="ECO:0000256" key="2">
    <source>
        <dbReference type="SAM" id="SignalP"/>
    </source>
</evidence>
<feature type="non-terminal residue" evidence="3">
    <location>
        <position position="132"/>
    </location>
</feature>
<protein>
    <submittedName>
        <fullName evidence="3">Uncharacterized protein</fullName>
    </submittedName>
</protein>
<feature type="region of interest" description="Disordered" evidence="1">
    <location>
        <begin position="77"/>
        <end position="132"/>
    </location>
</feature>
<evidence type="ECO:0000313" key="3">
    <source>
        <dbReference type="EMBL" id="KAE8762265.1"/>
    </source>
</evidence>
<gene>
    <name evidence="3" type="ORF">GB883_20260</name>
</gene>
<organism evidence="3 4">
    <name type="scientific">Georgenia thermotolerans</name>
    <dbReference type="NCBI Taxonomy" id="527326"/>
    <lineage>
        <taxon>Bacteria</taxon>
        <taxon>Bacillati</taxon>
        <taxon>Actinomycetota</taxon>
        <taxon>Actinomycetes</taxon>
        <taxon>Micrococcales</taxon>
        <taxon>Bogoriellaceae</taxon>
        <taxon>Georgenia</taxon>
    </lineage>
</organism>
<evidence type="ECO:0000313" key="4">
    <source>
        <dbReference type="Proteomes" id="UP000451860"/>
    </source>
</evidence>
<comment type="caution">
    <text evidence="3">The sequence shown here is derived from an EMBL/GenBank/DDBJ whole genome shotgun (WGS) entry which is preliminary data.</text>
</comment>
<dbReference type="AlphaFoldDB" id="A0A7J5UIQ6"/>
<name>A0A7J5UIQ6_9MICO</name>
<accession>A0A7J5UIQ6</accession>
<dbReference type="EMBL" id="WHJE01000208">
    <property type="protein sequence ID" value="KAE8762265.1"/>
    <property type="molecule type" value="Genomic_DNA"/>
</dbReference>
<evidence type="ECO:0000256" key="1">
    <source>
        <dbReference type="SAM" id="MobiDB-lite"/>
    </source>
</evidence>
<keyword evidence="4" id="KW-1185">Reference proteome</keyword>
<dbReference type="Proteomes" id="UP000451860">
    <property type="component" value="Unassembled WGS sequence"/>
</dbReference>
<reference evidence="3 4" key="1">
    <citation type="submission" date="2019-10" db="EMBL/GenBank/DDBJ databases">
        <title>Georgenia wutianyii sp. nov. and Georgenia yuyongxinii sp. nov. isolated from plateau pika (Ochotona curzoniae) in the Qinghai-Tibet plateau of China.</title>
        <authorList>
            <person name="Tian Z."/>
        </authorList>
    </citation>
    <scope>NUCLEOTIDE SEQUENCE [LARGE SCALE GENOMIC DNA]</scope>
    <source>
        <strain evidence="3 4">DSM 21501</strain>
    </source>
</reference>
<feature type="signal peptide" evidence="2">
    <location>
        <begin position="1"/>
        <end position="29"/>
    </location>
</feature>
<feature type="compositionally biased region" description="Low complexity" evidence="1">
    <location>
        <begin position="109"/>
        <end position="132"/>
    </location>
</feature>
<keyword evidence="2" id="KW-0732">Signal</keyword>
<proteinExistence type="predicted"/>